<dbReference type="InterPro" id="IPR001232">
    <property type="entry name" value="SKP1-like"/>
</dbReference>
<evidence type="ECO:0000259" key="6">
    <source>
        <dbReference type="Pfam" id="PF03931"/>
    </source>
</evidence>
<keyword evidence="3 4" id="KW-0833">Ubl conjugation pathway</keyword>
<dbReference type="GO" id="GO:0009867">
    <property type="term" value="P:jasmonic acid mediated signaling pathway"/>
    <property type="evidence" value="ECO:0007669"/>
    <property type="project" value="UniProtKB-ARBA"/>
</dbReference>
<dbReference type="GO" id="GO:0016567">
    <property type="term" value="P:protein ubiquitination"/>
    <property type="evidence" value="ECO:0007669"/>
    <property type="project" value="UniProtKB-UniRule"/>
</dbReference>
<dbReference type="SUPFAM" id="SSF54695">
    <property type="entry name" value="POZ domain"/>
    <property type="match status" value="1"/>
</dbReference>
<comment type="function">
    <text evidence="4">Involved in ubiquitination and subsequent proteasomal degradation of target proteins. Together with CUL1, RBX1 and a F-box protein, it forms a SCF E3 ubiquitin ligase complex. The functional specificity of this complex depends on the type of F-box protein. In the SCF complex, it serves as an adapter that links the F-box protein to CUL1.</text>
</comment>
<name>A0AAV5IW07_9ROSI</name>
<dbReference type="SMART" id="SM00512">
    <property type="entry name" value="Skp1"/>
    <property type="match status" value="1"/>
</dbReference>
<dbReference type="CDD" id="cd18322">
    <property type="entry name" value="BTB_POZ_SKP1"/>
    <property type="match status" value="1"/>
</dbReference>
<dbReference type="GO" id="GO:0006511">
    <property type="term" value="P:ubiquitin-dependent protein catabolic process"/>
    <property type="evidence" value="ECO:0007669"/>
    <property type="project" value="InterPro"/>
</dbReference>
<evidence type="ECO:0000256" key="4">
    <source>
        <dbReference type="PIRNR" id="PIRNR028729"/>
    </source>
</evidence>
<evidence type="ECO:0000259" key="5">
    <source>
        <dbReference type="Pfam" id="PF01466"/>
    </source>
</evidence>
<dbReference type="FunFam" id="3.30.710.10:FF:000026">
    <property type="entry name" value="E3 ubiquitin ligase complex SCF subunit"/>
    <property type="match status" value="1"/>
</dbReference>
<feature type="domain" description="SKP1 component POZ" evidence="6">
    <location>
        <begin position="5"/>
        <end position="64"/>
    </location>
</feature>
<feature type="domain" description="SKP1 component dimerisation" evidence="5">
    <location>
        <begin position="107"/>
        <end position="154"/>
    </location>
</feature>
<keyword evidence="8" id="KW-1185">Reference proteome</keyword>
<evidence type="ECO:0000256" key="1">
    <source>
        <dbReference type="ARBA" id="ARBA00004906"/>
    </source>
</evidence>
<dbReference type="InterPro" id="IPR011333">
    <property type="entry name" value="SKP1/BTB/POZ_sf"/>
</dbReference>
<gene>
    <name evidence="7" type="ORF">SLEP1_g15701</name>
</gene>
<organism evidence="7 8">
    <name type="scientific">Rubroshorea leprosula</name>
    <dbReference type="NCBI Taxonomy" id="152421"/>
    <lineage>
        <taxon>Eukaryota</taxon>
        <taxon>Viridiplantae</taxon>
        <taxon>Streptophyta</taxon>
        <taxon>Embryophyta</taxon>
        <taxon>Tracheophyta</taxon>
        <taxon>Spermatophyta</taxon>
        <taxon>Magnoliopsida</taxon>
        <taxon>eudicotyledons</taxon>
        <taxon>Gunneridae</taxon>
        <taxon>Pentapetalae</taxon>
        <taxon>rosids</taxon>
        <taxon>malvids</taxon>
        <taxon>Malvales</taxon>
        <taxon>Dipterocarpaceae</taxon>
        <taxon>Rubroshorea</taxon>
    </lineage>
</organism>
<dbReference type="PIRSF" id="PIRSF028729">
    <property type="entry name" value="E3_ubiquit_lig_SCF_Skp"/>
    <property type="match status" value="1"/>
</dbReference>
<dbReference type="Pfam" id="PF03931">
    <property type="entry name" value="Skp1_POZ"/>
    <property type="match status" value="1"/>
</dbReference>
<evidence type="ECO:0000313" key="7">
    <source>
        <dbReference type="EMBL" id="GKV03393.1"/>
    </source>
</evidence>
<accession>A0AAV5IW07</accession>
<dbReference type="InterPro" id="IPR016897">
    <property type="entry name" value="SKP1"/>
</dbReference>
<comment type="similarity">
    <text evidence="2 4">Belongs to the SKP1 family.</text>
</comment>
<evidence type="ECO:0000313" key="8">
    <source>
        <dbReference type="Proteomes" id="UP001054252"/>
    </source>
</evidence>
<comment type="subunit">
    <text evidence="4">Part of a SCF (SKP1-cullin-F-box) protein ligase complex.</text>
</comment>
<comment type="pathway">
    <text evidence="1 4">Protein modification; protein ubiquitination.</text>
</comment>
<dbReference type="InterPro" id="IPR016072">
    <property type="entry name" value="Skp1_comp_dimer"/>
</dbReference>
<proteinExistence type="inferred from homology"/>
<dbReference type="Proteomes" id="UP001054252">
    <property type="component" value="Unassembled WGS sequence"/>
</dbReference>
<protein>
    <recommendedName>
        <fullName evidence="4">SKP1-like protein</fullName>
    </recommendedName>
</protein>
<evidence type="ECO:0000256" key="3">
    <source>
        <dbReference type="ARBA" id="ARBA00022786"/>
    </source>
</evidence>
<dbReference type="InterPro" id="IPR036296">
    <property type="entry name" value="SKP1-like_dim_sf"/>
</dbReference>
<dbReference type="EMBL" id="BPVZ01000020">
    <property type="protein sequence ID" value="GKV03393.1"/>
    <property type="molecule type" value="Genomic_DNA"/>
</dbReference>
<dbReference type="InterPro" id="IPR016073">
    <property type="entry name" value="Skp1_comp_POZ"/>
</dbReference>
<dbReference type="Gene3D" id="3.30.710.10">
    <property type="entry name" value="Potassium Channel Kv1.1, Chain A"/>
    <property type="match status" value="1"/>
</dbReference>
<dbReference type="AlphaFoldDB" id="A0AAV5IW07"/>
<reference evidence="7 8" key="1">
    <citation type="journal article" date="2021" name="Commun. Biol.">
        <title>The genome of Shorea leprosula (Dipterocarpaceae) highlights the ecological relevance of drought in aseasonal tropical rainforests.</title>
        <authorList>
            <person name="Ng K.K.S."/>
            <person name="Kobayashi M.J."/>
            <person name="Fawcett J.A."/>
            <person name="Hatakeyama M."/>
            <person name="Paape T."/>
            <person name="Ng C.H."/>
            <person name="Ang C.C."/>
            <person name="Tnah L.H."/>
            <person name="Lee C.T."/>
            <person name="Nishiyama T."/>
            <person name="Sese J."/>
            <person name="O'Brien M.J."/>
            <person name="Copetti D."/>
            <person name="Mohd Noor M.I."/>
            <person name="Ong R.C."/>
            <person name="Putra M."/>
            <person name="Sireger I.Z."/>
            <person name="Indrioko S."/>
            <person name="Kosugi Y."/>
            <person name="Izuno A."/>
            <person name="Isagi Y."/>
            <person name="Lee S.L."/>
            <person name="Shimizu K.K."/>
        </authorList>
    </citation>
    <scope>NUCLEOTIDE SEQUENCE [LARGE SCALE GENOMIC DNA]</scope>
    <source>
        <strain evidence="7">214</strain>
    </source>
</reference>
<evidence type="ECO:0000256" key="2">
    <source>
        <dbReference type="ARBA" id="ARBA00009993"/>
    </source>
</evidence>
<dbReference type="SUPFAM" id="SSF81382">
    <property type="entry name" value="Skp1 dimerisation domain-like"/>
    <property type="match status" value="1"/>
</dbReference>
<dbReference type="Pfam" id="PF01466">
    <property type="entry name" value="Skp1"/>
    <property type="match status" value="1"/>
</dbReference>
<sequence>MASRVLKVKSADGEIFEVEEYVAEQFEMLKNLIEYCDDDDRETPLNNVDGKTLAKMLEWGKKHADYGKGKKTEEDDAELKKWDEEFLDVHASVLYDYIMAANFLEIKVLLEQICDKVATMIRGKTPEQIRKILCIKNDFPPEQEEAIRKDNPWAFEQ</sequence>
<comment type="caution">
    <text evidence="7">The sequence shown here is derived from an EMBL/GenBank/DDBJ whole genome shotgun (WGS) entry which is preliminary data.</text>
</comment>
<dbReference type="PANTHER" id="PTHR11165">
    <property type="entry name" value="SKP1"/>
    <property type="match status" value="1"/>
</dbReference>